<keyword evidence="3" id="KW-1003">Cell membrane</keyword>
<keyword evidence="5 7" id="KW-1133">Transmembrane helix</keyword>
<feature type="transmembrane region" description="Helical" evidence="7">
    <location>
        <begin position="306"/>
        <end position="329"/>
    </location>
</feature>
<feature type="transmembrane region" description="Helical" evidence="7">
    <location>
        <begin position="264"/>
        <end position="286"/>
    </location>
</feature>
<feature type="transmembrane region" description="Helical" evidence="7">
    <location>
        <begin position="6"/>
        <end position="33"/>
    </location>
</feature>
<feature type="transmembrane region" description="Helical" evidence="7">
    <location>
        <begin position="54"/>
        <end position="75"/>
    </location>
</feature>
<dbReference type="OrthoDB" id="9776710at2"/>
<dbReference type="PANTHER" id="PTHR43141:SF4">
    <property type="entry name" value="CYTOCHROME BD2 SUBUNIT II"/>
    <property type="match status" value="1"/>
</dbReference>
<keyword evidence="4 7" id="KW-0812">Transmembrane</keyword>
<evidence type="ECO:0000256" key="2">
    <source>
        <dbReference type="ARBA" id="ARBA00007543"/>
    </source>
</evidence>
<dbReference type="Proteomes" id="UP000008641">
    <property type="component" value="Chromosome"/>
</dbReference>
<gene>
    <name evidence="8" type="ordered locus">Weevi_1834</name>
</gene>
<dbReference type="PANTHER" id="PTHR43141">
    <property type="entry name" value="CYTOCHROME BD2 SUBUNIT II"/>
    <property type="match status" value="1"/>
</dbReference>
<name>F0P0M5_WEEVC</name>
<dbReference type="EMBL" id="CP002455">
    <property type="protein sequence ID" value="ADX68524.1"/>
    <property type="molecule type" value="Genomic_DNA"/>
</dbReference>
<feature type="transmembrane region" description="Helical" evidence="7">
    <location>
        <begin position="158"/>
        <end position="186"/>
    </location>
</feature>
<comment type="subcellular location">
    <subcellularLocation>
        <location evidence="1">Cell membrane</location>
        <topology evidence="1">Multi-pass membrane protein</topology>
    </subcellularLocation>
</comment>
<feature type="transmembrane region" description="Helical" evidence="7">
    <location>
        <begin position="232"/>
        <end position="252"/>
    </location>
</feature>
<evidence type="ECO:0000313" key="8">
    <source>
        <dbReference type="EMBL" id="ADX68524.1"/>
    </source>
</evidence>
<dbReference type="eggNOG" id="COG1294">
    <property type="taxonomic scope" value="Bacteria"/>
</dbReference>
<dbReference type="STRING" id="865938.Weevi_1834"/>
<proteinExistence type="inferred from homology"/>
<evidence type="ECO:0000256" key="7">
    <source>
        <dbReference type="SAM" id="Phobius"/>
    </source>
</evidence>
<reference evidence="9" key="2">
    <citation type="journal article" date="2011" name="Stand. Genomic Sci.">
        <title>Complete genome sequence of Weeksella virosa type strain (9751T).</title>
        <authorList>
            <person name="Lang E."/>
            <person name="Teshima H."/>
            <person name="Lucas S."/>
            <person name="Lapidus A."/>
            <person name="Hammon N."/>
            <person name="Deshpande S."/>
            <person name="Nolan M."/>
            <person name="Cheng J."/>
            <person name="Pitluck S."/>
            <person name="Liolios K."/>
            <person name="Pagani I."/>
            <person name="Mikhailova N."/>
            <person name="Ivanova N."/>
            <person name="Mavromatis K."/>
            <person name="Pati A."/>
            <person name="Tapia R."/>
            <person name="Han C."/>
            <person name="Goodwin L."/>
            <person name="Chen A."/>
            <person name="Palaniappan K."/>
            <person name="Land M."/>
            <person name="Hauser L."/>
            <person name="Chang Y."/>
            <person name="Jeffries C."/>
            <person name="Brambilla E."/>
            <person name="Kopitz M."/>
            <person name="Rohde M."/>
            <person name="Goker M."/>
            <person name="Tindall B."/>
            <person name="Detter J."/>
            <person name="Woyke T."/>
            <person name="Bristow J."/>
            <person name="Eisen J."/>
            <person name="Markowitz V."/>
            <person name="Hugenholtz P."/>
            <person name="Klenk H."/>
            <person name="Kyrpides N."/>
        </authorList>
    </citation>
    <scope>NUCLEOTIDE SEQUENCE [LARGE SCALE GENOMIC DNA]</scope>
    <source>
        <strain evidence="9">ATCC 43766 / DSM 16922 / JCM 21250 / NBRC 16016 / NCTC 11634 / CL345/78</strain>
    </source>
</reference>
<dbReference type="Pfam" id="PF02322">
    <property type="entry name" value="Cyt_bd_oxida_II"/>
    <property type="match status" value="1"/>
</dbReference>
<keyword evidence="9" id="KW-1185">Reference proteome</keyword>
<evidence type="ECO:0000256" key="5">
    <source>
        <dbReference type="ARBA" id="ARBA00022989"/>
    </source>
</evidence>
<comment type="similarity">
    <text evidence="2">Belongs to the cytochrome ubiquinol oxidase subunit 2 family.</text>
</comment>
<protein>
    <submittedName>
        <fullName evidence="8">Cytochrome bd ubiquinol oxidase subunit II</fullName>
    </submittedName>
</protein>
<organism evidence="8 9">
    <name type="scientific">Weeksella virosa (strain ATCC 43766 / DSM 16922 / JCM 21250 / CCUG 30538 / CDC 9751 / IAM 14551 / NBRC 16016 / NCTC 11634 / CL345/78)</name>
    <dbReference type="NCBI Taxonomy" id="865938"/>
    <lineage>
        <taxon>Bacteria</taxon>
        <taxon>Pseudomonadati</taxon>
        <taxon>Bacteroidota</taxon>
        <taxon>Flavobacteriia</taxon>
        <taxon>Flavobacteriales</taxon>
        <taxon>Weeksellaceae</taxon>
        <taxon>Weeksella</taxon>
    </lineage>
</organism>
<reference evidence="8 9" key="1">
    <citation type="journal article" date="2011" name="Stand. Genomic Sci.">
        <title>Complete genome sequence of Weeksella virosa type strain (9751).</title>
        <authorList>
            <person name="Lang E."/>
            <person name="Teshima H."/>
            <person name="Lucas S."/>
            <person name="Lapidus A."/>
            <person name="Hammon N."/>
            <person name="Deshpande S."/>
            <person name="Nolan M."/>
            <person name="Cheng J.F."/>
            <person name="Pitluck S."/>
            <person name="Liolios K."/>
            <person name="Pagani I."/>
            <person name="Mikhailova N."/>
            <person name="Ivanova N."/>
            <person name="Mavromatis K."/>
            <person name="Pati A."/>
            <person name="Tapia R."/>
            <person name="Han C."/>
            <person name="Goodwin L."/>
            <person name="Chen A."/>
            <person name="Palaniappan K."/>
            <person name="Land M."/>
            <person name="Hauser L."/>
            <person name="Chang Y.J."/>
            <person name="Jeffries C.D."/>
            <person name="Brambilla E.M."/>
            <person name="Kopitz M."/>
            <person name="Rohde M."/>
            <person name="Goker M."/>
            <person name="Tindall B.J."/>
            <person name="Detter J.C."/>
            <person name="Woyke T."/>
            <person name="Bristow J."/>
            <person name="Eisen J.A."/>
            <person name="Markowitz V."/>
            <person name="Hugenholtz P."/>
            <person name="Klenk H.P."/>
            <person name="Kyrpides N.C."/>
        </authorList>
    </citation>
    <scope>NUCLEOTIDE SEQUENCE [LARGE SCALE GENOMIC DNA]</scope>
    <source>
        <strain evidence="9">ATCC 43766 / DSM 16922 / JCM 21250 / NBRC 16016 / NCTC 11634 / CL345/78</strain>
    </source>
</reference>
<dbReference type="AlphaFoldDB" id="F0P0M5"/>
<accession>F0P0M5</accession>
<keyword evidence="6 7" id="KW-0472">Membrane</keyword>
<dbReference type="InterPro" id="IPR003317">
    <property type="entry name" value="Cyt-d_oxidase_su2"/>
</dbReference>
<evidence type="ECO:0000256" key="4">
    <source>
        <dbReference type="ARBA" id="ARBA00022692"/>
    </source>
</evidence>
<evidence type="ECO:0000256" key="3">
    <source>
        <dbReference type="ARBA" id="ARBA00022475"/>
    </source>
</evidence>
<evidence type="ECO:0000256" key="1">
    <source>
        <dbReference type="ARBA" id="ARBA00004651"/>
    </source>
</evidence>
<sequence length="339" mass="38436">MIYVVIIFLWLSINLYLILGGADFGAGVVELFAKKDFKKRTQVIMYRSIGPIWEANHMWLIIAVVIMFVGFPAIYSEMANHLHIPLVIMLMGIIARGTSFTFRNYDAIQDKWHNLYDLIFTYSSFLTPLFLGIIAASMVSGSIDTNANNFLDAYIFSWLSWFNVSVGIFTVSLCGFLAAIFSLNTVCNPEDLTVLKRMALGFTFSTFFLGGVVFAVSIWQNIPLIDWIFRNYIGYIAVMMATLVWIGVIRLVNNNHFRWSRVLAGGIVFCILVAVSYSHYPNIVLFRDESSLSLMDNAANEKVIDMLAYALLGGSVFILPFFIYLMYAFNKQNTRSAQK</sequence>
<feature type="transmembrane region" description="Helical" evidence="7">
    <location>
        <begin position="198"/>
        <end position="220"/>
    </location>
</feature>
<feature type="transmembrane region" description="Helical" evidence="7">
    <location>
        <begin position="114"/>
        <end position="138"/>
    </location>
</feature>
<dbReference type="GO" id="GO:0009055">
    <property type="term" value="F:electron transfer activity"/>
    <property type="evidence" value="ECO:0007669"/>
    <property type="project" value="TreeGrafter"/>
</dbReference>
<dbReference type="GO" id="GO:0016682">
    <property type="term" value="F:oxidoreductase activity, acting on diphenols and related substances as donors, oxygen as acceptor"/>
    <property type="evidence" value="ECO:0007669"/>
    <property type="project" value="TreeGrafter"/>
</dbReference>
<dbReference type="GO" id="GO:0005886">
    <property type="term" value="C:plasma membrane"/>
    <property type="evidence" value="ECO:0007669"/>
    <property type="project" value="UniProtKB-SubCell"/>
</dbReference>
<dbReference type="GO" id="GO:0070069">
    <property type="term" value="C:cytochrome complex"/>
    <property type="evidence" value="ECO:0007669"/>
    <property type="project" value="TreeGrafter"/>
</dbReference>
<dbReference type="GO" id="GO:0019646">
    <property type="term" value="P:aerobic electron transport chain"/>
    <property type="evidence" value="ECO:0007669"/>
    <property type="project" value="TreeGrafter"/>
</dbReference>
<dbReference type="HOGENOM" id="CLU_049294_1_1_10"/>
<evidence type="ECO:0000313" key="9">
    <source>
        <dbReference type="Proteomes" id="UP000008641"/>
    </source>
</evidence>
<dbReference type="KEGG" id="wvi:Weevi_1834"/>
<dbReference type="RefSeq" id="WP_013598913.1">
    <property type="nucleotide sequence ID" value="NC_015144.1"/>
</dbReference>
<evidence type="ECO:0000256" key="6">
    <source>
        <dbReference type="ARBA" id="ARBA00023136"/>
    </source>
</evidence>
<feature type="transmembrane region" description="Helical" evidence="7">
    <location>
        <begin position="81"/>
        <end position="102"/>
    </location>
</feature>